<evidence type="ECO:0000313" key="9">
    <source>
        <dbReference type="EMBL" id="MSR89898.1"/>
    </source>
</evidence>
<comment type="subcellular location">
    <subcellularLocation>
        <location evidence="1">Cell membrane</location>
        <topology evidence="1">Multi-pass membrane protein</topology>
    </subcellularLocation>
</comment>
<evidence type="ECO:0000256" key="4">
    <source>
        <dbReference type="ARBA" id="ARBA00022801"/>
    </source>
</evidence>
<gene>
    <name evidence="9" type="ORF">FYJ33_00345</name>
</gene>
<evidence type="ECO:0000256" key="6">
    <source>
        <dbReference type="ARBA" id="ARBA00023136"/>
    </source>
</evidence>
<dbReference type="Pfam" id="PF01569">
    <property type="entry name" value="PAP2"/>
    <property type="match status" value="1"/>
</dbReference>
<keyword evidence="5 7" id="KW-1133">Transmembrane helix</keyword>
<dbReference type="EMBL" id="VULX01000001">
    <property type="protein sequence ID" value="MSR89898.1"/>
    <property type="molecule type" value="Genomic_DNA"/>
</dbReference>
<feature type="transmembrane region" description="Helical" evidence="7">
    <location>
        <begin position="143"/>
        <end position="165"/>
    </location>
</feature>
<feature type="domain" description="Phosphatidic acid phosphatase type 2/haloperoxidase" evidence="8">
    <location>
        <begin position="48"/>
        <end position="158"/>
    </location>
</feature>
<keyword evidence="4" id="KW-0378">Hydrolase</keyword>
<reference evidence="9 10" key="1">
    <citation type="submission" date="2019-08" db="EMBL/GenBank/DDBJ databases">
        <title>In-depth cultivation of the pig gut microbiome towards novel bacterial diversity and tailored functional studies.</title>
        <authorList>
            <person name="Wylensek D."/>
            <person name="Hitch T.C.A."/>
            <person name="Clavel T."/>
        </authorList>
    </citation>
    <scope>NUCLEOTIDE SEQUENCE [LARGE SCALE GENOMIC DNA]</scope>
    <source>
        <strain evidence="9 10">WCA-383-APC-5B</strain>
    </source>
</reference>
<evidence type="ECO:0000313" key="10">
    <source>
        <dbReference type="Proteomes" id="UP000460287"/>
    </source>
</evidence>
<protein>
    <submittedName>
        <fullName evidence="9">Phosphatase PAP2 family protein</fullName>
    </submittedName>
</protein>
<dbReference type="GO" id="GO:0005886">
    <property type="term" value="C:plasma membrane"/>
    <property type="evidence" value="ECO:0007669"/>
    <property type="project" value="UniProtKB-SubCell"/>
</dbReference>
<dbReference type="SMART" id="SM00014">
    <property type="entry name" value="acidPPc"/>
    <property type="match status" value="1"/>
</dbReference>
<dbReference type="SUPFAM" id="SSF48317">
    <property type="entry name" value="Acid phosphatase/Vanadium-dependent haloperoxidase"/>
    <property type="match status" value="1"/>
</dbReference>
<dbReference type="Proteomes" id="UP000460287">
    <property type="component" value="Unassembled WGS sequence"/>
</dbReference>
<dbReference type="GO" id="GO:0016787">
    <property type="term" value="F:hydrolase activity"/>
    <property type="evidence" value="ECO:0007669"/>
    <property type="project" value="UniProtKB-KW"/>
</dbReference>
<feature type="transmembrane region" description="Helical" evidence="7">
    <location>
        <begin position="47"/>
        <end position="67"/>
    </location>
</feature>
<keyword evidence="10" id="KW-1185">Reference proteome</keyword>
<comment type="caution">
    <text evidence="9">The sequence shown here is derived from an EMBL/GenBank/DDBJ whole genome shotgun (WGS) entry which is preliminary data.</text>
</comment>
<evidence type="ECO:0000256" key="3">
    <source>
        <dbReference type="ARBA" id="ARBA00022692"/>
    </source>
</evidence>
<evidence type="ECO:0000256" key="2">
    <source>
        <dbReference type="ARBA" id="ARBA00022475"/>
    </source>
</evidence>
<feature type="transmembrane region" description="Helical" evidence="7">
    <location>
        <begin position="21"/>
        <end position="41"/>
    </location>
</feature>
<keyword evidence="6 7" id="KW-0472">Membrane</keyword>
<dbReference type="InterPro" id="IPR000326">
    <property type="entry name" value="PAP2/HPO"/>
</dbReference>
<dbReference type="PANTHER" id="PTHR14969">
    <property type="entry name" value="SPHINGOSINE-1-PHOSPHATE PHOSPHOHYDROLASE"/>
    <property type="match status" value="1"/>
</dbReference>
<sequence>MKLLLALQKLRNPFLDKIMVCLTRLGDIASVWILMAIIFLFTNEYKLCGVTLILAIILSCIIGNLILKNIFARKRPCWINKEVKLLIETPHDYSFPSGHTSASFAAAVTILFFYKNIGFVTLILAVLIGFSRLYLFVHYLTDVLSGVILGSLCGVASYLLVINMFL</sequence>
<dbReference type="AlphaFoldDB" id="A0A7X2T0I0"/>
<dbReference type="InterPro" id="IPR036938">
    <property type="entry name" value="PAP2/HPO_sf"/>
</dbReference>
<name>A0A7X2T0I0_9CLOT</name>
<dbReference type="Gene3D" id="1.20.144.10">
    <property type="entry name" value="Phosphatidic acid phosphatase type 2/haloperoxidase"/>
    <property type="match status" value="1"/>
</dbReference>
<evidence type="ECO:0000256" key="7">
    <source>
        <dbReference type="SAM" id="Phobius"/>
    </source>
</evidence>
<feature type="transmembrane region" description="Helical" evidence="7">
    <location>
        <begin position="117"/>
        <end position="137"/>
    </location>
</feature>
<accession>A0A7X2T0I0</accession>
<keyword evidence="3 7" id="KW-0812">Transmembrane</keyword>
<proteinExistence type="predicted"/>
<evidence type="ECO:0000259" key="8">
    <source>
        <dbReference type="SMART" id="SM00014"/>
    </source>
</evidence>
<keyword evidence="2" id="KW-1003">Cell membrane</keyword>
<dbReference type="PANTHER" id="PTHR14969:SF62">
    <property type="entry name" value="DECAPRENYLPHOSPHORYL-5-PHOSPHORIBOSE PHOSPHATASE RV3807C-RELATED"/>
    <property type="match status" value="1"/>
</dbReference>
<dbReference type="RefSeq" id="WP_154529784.1">
    <property type="nucleotide sequence ID" value="NZ_JAQXTV010000075.1"/>
</dbReference>
<evidence type="ECO:0000256" key="5">
    <source>
        <dbReference type="ARBA" id="ARBA00022989"/>
    </source>
</evidence>
<evidence type="ECO:0000256" key="1">
    <source>
        <dbReference type="ARBA" id="ARBA00004651"/>
    </source>
</evidence>
<organism evidence="9 10">
    <name type="scientific">Inconstantimicrobium porci</name>
    <dbReference type="NCBI Taxonomy" id="2652291"/>
    <lineage>
        <taxon>Bacteria</taxon>
        <taxon>Bacillati</taxon>
        <taxon>Bacillota</taxon>
        <taxon>Clostridia</taxon>
        <taxon>Eubacteriales</taxon>
        <taxon>Clostridiaceae</taxon>
        <taxon>Inconstantimicrobium</taxon>
    </lineage>
</organism>